<accession>A0A7C2BG88</accession>
<protein>
    <recommendedName>
        <fullName evidence="2">Ig-like domain-containing protein</fullName>
    </recommendedName>
</protein>
<evidence type="ECO:0008006" key="2">
    <source>
        <dbReference type="Google" id="ProtNLM"/>
    </source>
</evidence>
<comment type="caution">
    <text evidence="1">The sequence shown here is derived from an EMBL/GenBank/DDBJ whole genome shotgun (WGS) entry which is preliminary data.</text>
</comment>
<gene>
    <name evidence="1" type="ORF">ENP23_22975</name>
</gene>
<proteinExistence type="predicted"/>
<dbReference type="EMBL" id="DSIN01000034">
    <property type="protein sequence ID" value="HEF28617.1"/>
    <property type="molecule type" value="Genomic_DNA"/>
</dbReference>
<organism evidence="1">
    <name type="scientific">Pseudomonas graminis</name>
    <dbReference type="NCBI Taxonomy" id="158627"/>
    <lineage>
        <taxon>Bacteria</taxon>
        <taxon>Pseudomonadati</taxon>
        <taxon>Pseudomonadota</taxon>
        <taxon>Gammaproteobacteria</taxon>
        <taxon>Pseudomonadales</taxon>
        <taxon>Pseudomonadaceae</taxon>
        <taxon>Pseudomonas</taxon>
    </lineage>
</organism>
<reference evidence="1" key="1">
    <citation type="journal article" date="2020" name="mSystems">
        <title>Genome- and Community-Level Interaction Insights into Carbon Utilization and Element Cycling Functions of Hydrothermarchaeota in Hydrothermal Sediment.</title>
        <authorList>
            <person name="Zhou Z."/>
            <person name="Liu Y."/>
            <person name="Xu W."/>
            <person name="Pan J."/>
            <person name="Luo Z.H."/>
            <person name="Li M."/>
        </authorList>
    </citation>
    <scope>NUCLEOTIDE SEQUENCE [LARGE SCALE GENOMIC DNA]</scope>
    <source>
        <strain evidence="1">SpSt-200</strain>
    </source>
</reference>
<sequence length="284" mass="31198">MNPVKTSIAPSSRDVEMINIYDGDALLGTATSNGNTWSFTAQNLPLGLHTITARSATMRSNEWRITVAEETMNLLAPHVREASQVGGNSERLDYYQVNDDIHCIVPDYTMKSGDTVKVYWVGRNITIASSPQTVANPPSLQPFPISKYEVIDAIGHNVSLYYTVERPASTQTFTSLSLALAVEGHSFQVDAPTINSGHDNLRVQRQTQFNNNSTAGVRAIGAGGDEWSEDITPVFGNDPYLNFKLDPAWLARNRGKPAVFNCSVRVNPGDPHYLFSQLLRVPSV</sequence>
<dbReference type="Gene3D" id="2.60.40.10">
    <property type="entry name" value="Immunoglobulins"/>
    <property type="match status" value="1"/>
</dbReference>
<dbReference type="InterPro" id="IPR013783">
    <property type="entry name" value="Ig-like_fold"/>
</dbReference>
<name>A0A7C2BG88_9PSED</name>
<dbReference type="AlphaFoldDB" id="A0A7C2BG88"/>
<evidence type="ECO:0000313" key="1">
    <source>
        <dbReference type="EMBL" id="HEF28617.1"/>
    </source>
</evidence>